<reference evidence="7 8" key="1">
    <citation type="submission" date="2019-07" db="EMBL/GenBank/DDBJ databases">
        <authorList>
            <person name="Zhao L.H."/>
        </authorList>
    </citation>
    <scope>NUCLEOTIDE SEQUENCE [LARGE SCALE GENOMIC DNA]</scope>
    <source>
        <strain evidence="7 8">Co35</strain>
    </source>
</reference>
<dbReference type="AlphaFoldDB" id="A0A554SFP7"/>
<sequence>MTRTRSGWKVGIALVAASTMMAACSSGGGDDGAEDTTVKIGLINSLTGPAATVGLPAQDAYDALIAKAEKDGLSGFDIEVIQLDDRTDPTEASRAVTELVNEDVDVILGPLTGTAILAAAPVAAREEKPLIVYAGTQSITDPSDFFDWIFRAGPPDESLWAASIDHLAADEDIETVGIISEETAYGKDAVTGIEERLTGHGIEVVESVHAPADAVDVTAQVRKVRSAEPDAVIAAVSIGTLANSIAKAKEAMGFDVPLYGNSYLATTTFRDGAGSAATGAIGPAYMNLDDPSEKISSGIGALADEAGFELTGTGEILAANTWAVLEQALAAVDGEVDGASIRDAIESLCDIDAYTEGLGCFTDDDHDGWDETGLIVVRRGADGTLETIG</sequence>
<evidence type="ECO:0000256" key="2">
    <source>
        <dbReference type="ARBA" id="ARBA00022448"/>
    </source>
</evidence>
<dbReference type="RefSeq" id="WP_143912215.1">
    <property type="nucleotide sequence ID" value="NZ_VLNT01000003.1"/>
</dbReference>
<feature type="chain" id="PRO_5021750444" evidence="5">
    <location>
        <begin position="23"/>
        <end position="389"/>
    </location>
</feature>
<dbReference type="Gene3D" id="3.40.50.2300">
    <property type="match status" value="2"/>
</dbReference>
<feature type="signal peptide" evidence="5">
    <location>
        <begin position="1"/>
        <end position="22"/>
    </location>
</feature>
<organism evidence="7 8">
    <name type="scientific">Aeromicrobium piscarium</name>
    <dbReference type="NCBI Taxonomy" id="2590901"/>
    <lineage>
        <taxon>Bacteria</taxon>
        <taxon>Bacillati</taxon>
        <taxon>Actinomycetota</taxon>
        <taxon>Actinomycetes</taxon>
        <taxon>Propionibacteriales</taxon>
        <taxon>Nocardioidaceae</taxon>
        <taxon>Aeromicrobium</taxon>
    </lineage>
</organism>
<evidence type="ECO:0000256" key="5">
    <source>
        <dbReference type="SAM" id="SignalP"/>
    </source>
</evidence>
<evidence type="ECO:0000313" key="8">
    <source>
        <dbReference type="Proteomes" id="UP000316988"/>
    </source>
</evidence>
<feature type="domain" description="Leucine-binding protein" evidence="6">
    <location>
        <begin position="37"/>
        <end position="367"/>
    </location>
</feature>
<evidence type="ECO:0000259" key="6">
    <source>
        <dbReference type="Pfam" id="PF13458"/>
    </source>
</evidence>
<dbReference type="InterPro" id="IPR000709">
    <property type="entry name" value="Leu_Ile_Val-bd"/>
</dbReference>
<evidence type="ECO:0000256" key="4">
    <source>
        <dbReference type="ARBA" id="ARBA00022970"/>
    </source>
</evidence>
<dbReference type="PANTHER" id="PTHR30483">
    <property type="entry name" value="LEUCINE-SPECIFIC-BINDING PROTEIN"/>
    <property type="match status" value="1"/>
</dbReference>
<dbReference type="GO" id="GO:0006865">
    <property type="term" value="P:amino acid transport"/>
    <property type="evidence" value="ECO:0007669"/>
    <property type="project" value="UniProtKB-KW"/>
</dbReference>
<dbReference type="InterPro" id="IPR051010">
    <property type="entry name" value="BCAA_transport"/>
</dbReference>
<evidence type="ECO:0000256" key="1">
    <source>
        <dbReference type="ARBA" id="ARBA00010062"/>
    </source>
</evidence>
<accession>A0A554SFP7</accession>
<keyword evidence="3 5" id="KW-0732">Signal</keyword>
<keyword evidence="8" id="KW-1185">Reference proteome</keyword>
<dbReference type="Pfam" id="PF13458">
    <property type="entry name" value="Peripla_BP_6"/>
    <property type="match status" value="1"/>
</dbReference>
<comment type="similarity">
    <text evidence="1">Belongs to the leucine-binding protein family.</text>
</comment>
<dbReference type="Proteomes" id="UP000316988">
    <property type="component" value="Unassembled WGS sequence"/>
</dbReference>
<dbReference type="OrthoDB" id="7337537at2"/>
<keyword evidence="2" id="KW-0813">Transport</keyword>
<dbReference type="PROSITE" id="PS51257">
    <property type="entry name" value="PROKAR_LIPOPROTEIN"/>
    <property type="match status" value="1"/>
</dbReference>
<dbReference type="EMBL" id="VLNT01000003">
    <property type="protein sequence ID" value="TSD65146.1"/>
    <property type="molecule type" value="Genomic_DNA"/>
</dbReference>
<gene>
    <name evidence="7" type="ORF">FNM00_05415</name>
</gene>
<dbReference type="InterPro" id="IPR028082">
    <property type="entry name" value="Peripla_BP_I"/>
</dbReference>
<proteinExistence type="inferred from homology"/>
<dbReference type="InterPro" id="IPR028081">
    <property type="entry name" value="Leu-bd"/>
</dbReference>
<protein>
    <submittedName>
        <fullName evidence="7">ABC transporter substrate-binding protein</fullName>
    </submittedName>
</protein>
<dbReference type="PRINTS" id="PR00337">
    <property type="entry name" value="LEUILEVALBP"/>
</dbReference>
<dbReference type="SUPFAM" id="SSF53822">
    <property type="entry name" value="Periplasmic binding protein-like I"/>
    <property type="match status" value="1"/>
</dbReference>
<evidence type="ECO:0000256" key="3">
    <source>
        <dbReference type="ARBA" id="ARBA00022729"/>
    </source>
</evidence>
<evidence type="ECO:0000313" key="7">
    <source>
        <dbReference type="EMBL" id="TSD65146.1"/>
    </source>
</evidence>
<comment type="caution">
    <text evidence="7">The sequence shown here is derived from an EMBL/GenBank/DDBJ whole genome shotgun (WGS) entry which is preliminary data.</text>
</comment>
<name>A0A554SFP7_9ACTN</name>
<keyword evidence="4" id="KW-0029">Amino-acid transport</keyword>
<dbReference type="PANTHER" id="PTHR30483:SF38">
    <property type="entry name" value="BLR7848 PROTEIN"/>
    <property type="match status" value="1"/>
</dbReference>